<dbReference type="VEuPathDB" id="CryptoDB:CMU_028460"/>
<keyword evidence="1" id="KW-0862">Zinc</keyword>
<accession>B6AHT1</accession>
<name>B6AHT1_CRYMR</name>
<evidence type="ECO:0000313" key="4">
    <source>
        <dbReference type="Proteomes" id="UP000001460"/>
    </source>
</evidence>
<protein>
    <submittedName>
        <fullName evidence="3">Zinc finger, C3HC4 type domain-containing protein</fullName>
    </submittedName>
</protein>
<dbReference type="PANTHER" id="PTHR22996:SF0">
    <property type="entry name" value="RE60872P-RELATED"/>
    <property type="match status" value="1"/>
</dbReference>
<sequence>MYNFKCTPIIPAICIDPIGGPGSHNAYVSFICFIIGAWFAYRCSQLIQCYDILRLIEEGAKTIQLKALGPYSHELKNLMRVHLAQIIRDKRSVSPIPLEKVSIGTDIDINSIDTKLIPLSSSSSNPDESYNLEISFLLNSESSSTVQLFWGVDFSAAQKLMLSSYEVNSHKSKVSERVMKLSSGTNEGDEVFITQGSVSVSGSNLHLNYYSNTNFDYTENYHHPNIVSNISNITSNMNELTNINSSDHISSNPQYQFSILSQPHSAKAINSINPILYSESMIYPTSQFNNREGLQRSNNLGFTRWLSYASRYGWPSHSNTNNHTNRYIRWNASVLGRNIISFNGIYHRILNRISRNRSNLHDSTRSLLELPIVVSSNNTNIHVPYKNSNTSIDIASISEDIDTFMDPRNFLSGSPVSRYSRGLSQIYKYQFKLTSEYLQICKLPNIKLTDVVQDNEDYTFNSDIESAGSWKMLNETKFPRIPLVIVAQGNNPCCENTSFYHIVALQFQIAREPYKNPTLIYKPVVIKQVFLTSKGIIEPYDAYGLEDEELDCLICMANPKDTVLLPCRHCSTCESCLRALRQDRCPLCRSGFSGFIVLPIFSKRDIIED</sequence>
<evidence type="ECO:0000313" key="3">
    <source>
        <dbReference type="EMBL" id="EEA07772.1"/>
    </source>
</evidence>
<dbReference type="Pfam" id="PF13920">
    <property type="entry name" value="zf-C3HC4_3"/>
    <property type="match status" value="1"/>
</dbReference>
<dbReference type="SUPFAM" id="SSF57850">
    <property type="entry name" value="RING/U-box"/>
    <property type="match status" value="1"/>
</dbReference>
<organism evidence="3 4">
    <name type="scientific">Cryptosporidium muris (strain RN66)</name>
    <dbReference type="NCBI Taxonomy" id="441375"/>
    <lineage>
        <taxon>Eukaryota</taxon>
        <taxon>Sar</taxon>
        <taxon>Alveolata</taxon>
        <taxon>Apicomplexa</taxon>
        <taxon>Conoidasida</taxon>
        <taxon>Coccidia</taxon>
        <taxon>Eucoccidiorida</taxon>
        <taxon>Eimeriorina</taxon>
        <taxon>Cryptosporidiidae</taxon>
        <taxon>Cryptosporidium</taxon>
    </lineage>
</organism>
<reference evidence="3" key="1">
    <citation type="submission" date="2008-06" db="EMBL/GenBank/DDBJ databases">
        <authorList>
            <person name="Lorenzi H."/>
            <person name="Inman J."/>
            <person name="Miller J."/>
            <person name="Schobel S."/>
            <person name="Amedeo P."/>
            <person name="Caler E.V."/>
            <person name="da Silva J."/>
        </authorList>
    </citation>
    <scope>NUCLEOTIDE SEQUENCE [LARGE SCALE GENOMIC DNA]</scope>
    <source>
        <strain evidence="3">RN66</strain>
    </source>
</reference>
<feature type="domain" description="RING-type" evidence="2">
    <location>
        <begin position="552"/>
        <end position="589"/>
    </location>
</feature>
<dbReference type="Gene3D" id="3.30.40.10">
    <property type="entry name" value="Zinc/RING finger domain, C3HC4 (zinc finger)"/>
    <property type="match status" value="1"/>
</dbReference>
<dbReference type="GO" id="GO:0008270">
    <property type="term" value="F:zinc ion binding"/>
    <property type="evidence" value="ECO:0007669"/>
    <property type="project" value="UniProtKB-KW"/>
</dbReference>
<gene>
    <name evidence="3" type="ORF">CMU_028460</name>
</gene>
<dbReference type="GO" id="GO:0005737">
    <property type="term" value="C:cytoplasm"/>
    <property type="evidence" value="ECO:0007669"/>
    <property type="project" value="TreeGrafter"/>
</dbReference>
<evidence type="ECO:0000259" key="2">
    <source>
        <dbReference type="PROSITE" id="PS50089"/>
    </source>
</evidence>
<dbReference type="AlphaFoldDB" id="B6AHT1"/>
<dbReference type="InterPro" id="IPR013083">
    <property type="entry name" value="Znf_RING/FYVE/PHD"/>
</dbReference>
<dbReference type="RefSeq" id="XP_002142121.1">
    <property type="nucleotide sequence ID" value="XM_002142085.1"/>
</dbReference>
<dbReference type="eggNOG" id="KOG4265">
    <property type="taxonomic scope" value="Eukaryota"/>
</dbReference>
<keyword evidence="1" id="KW-0479">Metal-binding</keyword>
<dbReference type="InterPro" id="IPR045194">
    <property type="entry name" value="MGRN1/RNF157-like"/>
</dbReference>
<dbReference type="PROSITE" id="PS50089">
    <property type="entry name" value="ZF_RING_2"/>
    <property type="match status" value="1"/>
</dbReference>
<evidence type="ECO:0000256" key="1">
    <source>
        <dbReference type="PROSITE-ProRule" id="PRU00175"/>
    </source>
</evidence>
<dbReference type="STRING" id="441375.B6AHT1"/>
<keyword evidence="1" id="KW-0863">Zinc-finger</keyword>
<dbReference type="GeneID" id="6997312"/>
<keyword evidence="4" id="KW-1185">Reference proteome</keyword>
<dbReference type="Proteomes" id="UP000001460">
    <property type="component" value="Unassembled WGS sequence"/>
</dbReference>
<dbReference type="InterPro" id="IPR001841">
    <property type="entry name" value="Znf_RING"/>
</dbReference>
<dbReference type="OrthoDB" id="1711136at2759"/>
<dbReference type="GO" id="GO:0061630">
    <property type="term" value="F:ubiquitin protein ligase activity"/>
    <property type="evidence" value="ECO:0007669"/>
    <property type="project" value="UniProtKB-EC"/>
</dbReference>
<dbReference type="EMBL" id="DS989735">
    <property type="protein sequence ID" value="EEA07772.1"/>
    <property type="molecule type" value="Genomic_DNA"/>
</dbReference>
<dbReference type="GO" id="GO:0016567">
    <property type="term" value="P:protein ubiquitination"/>
    <property type="evidence" value="ECO:0007669"/>
    <property type="project" value="TreeGrafter"/>
</dbReference>
<dbReference type="PANTHER" id="PTHR22996">
    <property type="entry name" value="MAHOGUNIN"/>
    <property type="match status" value="1"/>
</dbReference>
<dbReference type="OMA" id="EIKMLCR"/>
<proteinExistence type="predicted"/>
<dbReference type="SMART" id="SM00184">
    <property type="entry name" value="RING"/>
    <property type="match status" value="1"/>
</dbReference>